<proteinExistence type="predicted"/>
<dbReference type="EMBL" id="JAVFKD010000004">
    <property type="protein sequence ID" value="KAK5995887.1"/>
    <property type="molecule type" value="Genomic_DNA"/>
</dbReference>
<sequence length="156" mass="16823">MLVFAFASDPGGLFLSPRIFGETFRPESLPCLALACFTCSAPTRICKTKNAATSESRNQPDSQLHAAFSLTQGANFIFIAKQTLGTDGSQLLGTKKKWDETPGNSARRATSRSSAARLVELSDQGSKLMTKLWAKFQPPRVAVPKLSLPSLDISVC</sequence>
<keyword evidence="3" id="KW-1185">Reference proteome</keyword>
<gene>
    <name evidence="2" type="ORF">PT974_04305</name>
</gene>
<evidence type="ECO:0000256" key="1">
    <source>
        <dbReference type="SAM" id="MobiDB-lite"/>
    </source>
</evidence>
<evidence type="ECO:0000313" key="2">
    <source>
        <dbReference type="EMBL" id="KAK5995887.1"/>
    </source>
</evidence>
<name>A0ABR0SUT5_9HYPO</name>
<comment type="caution">
    <text evidence="2">The sequence shown here is derived from an EMBL/GenBank/DDBJ whole genome shotgun (WGS) entry which is preliminary data.</text>
</comment>
<accession>A0ABR0SUT5</accession>
<reference evidence="2 3" key="1">
    <citation type="submission" date="2024-01" db="EMBL/GenBank/DDBJ databases">
        <title>Complete genome of Cladobotryum mycophilum ATHUM6906.</title>
        <authorList>
            <person name="Christinaki A.C."/>
            <person name="Myridakis A.I."/>
            <person name="Kouvelis V.N."/>
        </authorList>
    </citation>
    <scope>NUCLEOTIDE SEQUENCE [LARGE SCALE GENOMIC DNA]</scope>
    <source>
        <strain evidence="2 3">ATHUM6906</strain>
    </source>
</reference>
<feature type="compositionally biased region" description="Low complexity" evidence="1">
    <location>
        <begin position="105"/>
        <end position="114"/>
    </location>
</feature>
<dbReference type="Proteomes" id="UP001338125">
    <property type="component" value="Unassembled WGS sequence"/>
</dbReference>
<protein>
    <submittedName>
        <fullName evidence="2">Uncharacterized protein</fullName>
    </submittedName>
</protein>
<organism evidence="2 3">
    <name type="scientific">Cladobotryum mycophilum</name>
    <dbReference type="NCBI Taxonomy" id="491253"/>
    <lineage>
        <taxon>Eukaryota</taxon>
        <taxon>Fungi</taxon>
        <taxon>Dikarya</taxon>
        <taxon>Ascomycota</taxon>
        <taxon>Pezizomycotina</taxon>
        <taxon>Sordariomycetes</taxon>
        <taxon>Hypocreomycetidae</taxon>
        <taxon>Hypocreales</taxon>
        <taxon>Hypocreaceae</taxon>
        <taxon>Cladobotryum</taxon>
    </lineage>
</organism>
<evidence type="ECO:0000313" key="3">
    <source>
        <dbReference type="Proteomes" id="UP001338125"/>
    </source>
</evidence>
<feature type="region of interest" description="Disordered" evidence="1">
    <location>
        <begin position="89"/>
        <end position="114"/>
    </location>
</feature>